<feature type="compositionally biased region" description="Basic and acidic residues" evidence="1">
    <location>
        <begin position="21"/>
        <end position="31"/>
    </location>
</feature>
<name>A0AAD9QXF0_ACRCE</name>
<dbReference type="Proteomes" id="UP001249851">
    <property type="component" value="Unassembled WGS sequence"/>
</dbReference>
<dbReference type="AlphaFoldDB" id="A0AAD9QXF0"/>
<protein>
    <submittedName>
        <fullName evidence="3">Uncharacterized protein</fullName>
    </submittedName>
</protein>
<keyword evidence="2" id="KW-1133">Transmembrane helix</keyword>
<sequence>MQTCDVIHSDLSALDAQHSSRLKDSKKEQNEQSRPAHHSKRKFQAVEILAGARVQPTRTSPATICVSLSPVPTTSVYTSIYSIETSARSTLETNEAADLLPQTKKSPTRTFAPFSNPSAKKKETAAHSETGEKKKLIRNKRWHTKNETANITEVLRHHLGVSPEPREPSTAAAGAGVIFSPHFEQDKTPTYNFSLPNKQEESLLVSTVSTTSEPNISQDQSDLRSGAFDKSSTSHPLLLLFLLVTVIVFGVLYFFFAKAIKRTMCFQQEYRDLFCQAERGTWRSRSPPLRECYVLEFVSSTTAWNEDQIDKQATRALNSTETNDPAASSIRNTKISYLSEDAKSVCGVFPDVQCI</sequence>
<reference evidence="3" key="1">
    <citation type="journal article" date="2023" name="G3 (Bethesda)">
        <title>Whole genome assembly and annotation of the endangered Caribbean coral Acropora cervicornis.</title>
        <authorList>
            <person name="Selwyn J.D."/>
            <person name="Vollmer S.V."/>
        </authorList>
    </citation>
    <scope>NUCLEOTIDE SEQUENCE</scope>
    <source>
        <strain evidence="3">K2</strain>
    </source>
</reference>
<reference evidence="3" key="2">
    <citation type="journal article" date="2023" name="Science">
        <title>Genomic signatures of disease resistance in endangered staghorn corals.</title>
        <authorList>
            <person name="Vollmer S.V."/>
            <person name="Selwyn J.D."/>
            <person name="Despard B.A."/>
            <person name="Roesel C.L."/>
        </authorList>
    </citation>
    <scope>NUCLEOTIDE SEQUENCE</scope>
    <source>
        <strain evidence="3">K2</strain>
    </source>
</reference>
<feature type="non-terminal residue" evidence="3">
    <location>
        <position position="1"/>
    </location>
</feature>
<feature type="transmembrane region" description="Helical" evidence="2">
    <location>
        <begin position="237"/>
        <end position="256"/>
    </location>
</feature>
<keyword evidence="2" id="KW-0812">Transmembrane</keyword>
<feature type="compositionally biased region" description="Basic and acidic residues" evidence="1">
    <location>
        <begin position="120"/>
        <end position="133"/>
    </location>
</feature>
<feature type="region of interest" description="Disordered" evidence="1">
    <location>
        <begin position="105"/>
        <end position="133"/>
    </location>
</feature>
<evidence type="ECO:0000256" key="1">
    <source>
        <dbReference type="SAM" id="MobiDB-lite"/>
    </source>
</evidence>
<evidence type="ECO:0000313" key="4">
    <source>
        <dbReference type="Proteomes" id="UP001249851"/>
    </source>
</evidence>
<evidence type="ECO:0000313" key="3">
    <source>
        <dbReference type="EMBL" id="KAK2569048.1"/>
    </source>
</evidence>
<gene>
    <name evidence="3" type="ORF">P5673_005929</name>
</gene>
<organism evidence="3 4">
    <name type="scientific">Acropora cervicornis</name>
    <name type="common">Staghorn coral</name>
    <dbReference type="NCBI Taxonomy" id="6130"/>
    <lineage>
        <taxon>Eukaryota</taxon>
        <taxon>Metazoa</taxon>
        <taxon>Cnidaria</taxon>
        <taxon>Anthozoa</taxon>
        <taxon>Hexacorallia</taxon>
        <taxon>Scleractinia</taxon>
        <taxon>Astrocoeniina</taxon>
        <taxon>Acroporidae</taxon>
        <taxon>Acropora</taxon>
    </lineage>
</organism>
<feature type="compositionally biased region" description="Polar residues" evidence="1">
    <location>
        <begin position="105"/>
        <end position="118"/>
    </location>
</feature>
<dbReference type="EMBL" id="JARQWQ010000010">
    <property type="protein sequence ID" value="KAK2569048.1"/>
    <property type="molecule type" value="Genomic_DNA"/>
</dbReference>
<proteinExistence type="predicted"/>
<keyword evidence="2" id="KW-0472">Membrane</keyword>
<evidence type="ECO:0000256" key="2">
    <source>
        <dbReference type="SAM" id="Phobius"/>
    </source>
</evidence>
<feature type="region of interest" description="Disordered" evidence="1">
    <location>
        <begin position="17"/>
        <end position="43"/>
    </location>
</feature>
<comment type="caution">
    <text evidence="3">The sequence shown here is derived from an EMBL/GenBank/DDBJ whole genome shotgun (WGS) entry which is preliminary data.</text>
</comment>
<accession>A0AAD9QXF0</accession>
<keyword evidence="4" id="KW-1185">Reference proteome</keyword>